<feature type="compositionally biased region" description="Pro residues" evidence="1">
    <location>
        <begin position="638"/>
        <end position="656"/>
    </location>
</feature>
<sequence>MSKANPLAGLIANYGDSDEESDDGMQAPPLPPEPDTRKSYPAPLPGHAYQNTAVNSSGAVHPAPIPHCPWSACYDESSGFTYYWNQQTNAVTWEAPPEYLLALKLAQQQLHVAGTAEVSAEEWQLYQQALAEKQNMQNNKTVAKTSVIKTTRKVEKNNVGIKDTGNKNRKRSHSDDEEEKIELITSYHNSDSESNDEGDTPTKPVVPKTKTNVHKKAKVKPMEYGPALPPANYTVPIGPELPPELMQNGTKSPGDKVDNDVTKQDKKTDEDSQDESTLFLKLKSKAKILEKLGGELPKDLQKIISDDPRSGSSTPKRDEASTKPSANIDDMLEEIEKKELPKVSKSKNSDDGKSNGSLSAKNSPKRVATPPAAEVKPLFPSANARHLDDAPATPPSLPPTPPLNEIEHEELRVEVTEKKGVNLYLMDMEERRDNIGKKKLRISNSVLPDRKKTEEPSYTTKYSQVIEGFSGERTGLGFTKEEEGRESPKNTINYGNGLMFTKGETLNEDKKDEDLDDLTDLVEAKLKYLNQAQPCVLTPVQEMLIQMQTLVSAFRAGALSVAYWRRWATGAAAALAAHEARAAPPGWSAAFLRSEGRYCYRREADGLVQWEYPATTHTDMEICTTPPHPGSDAKEEIPPPLPPTPPQASVPSPPSLPASSWQMRSVTPPPPVLTGAAPAWGRARTPPPPSWMDPPPPGCDDIPPLPVNSEPKQEIGDELASFYSDIAELEKQTSAPHTASNSPEPVDMKEKSREKDRETQKERDRERERDKDKESKVPKKKSKVKISASVGLKHKSVSNLVAKWQQVADEIHSD</sequence>
<dbReference type="PANTHER" id="PTHR45691:SF6">
    <property type="entry name" value="PROTEIN DIAPHANOUS"/>
    <property type="match status" value="1"/>
</dbReference>
<gene>
    <name evidence="4" type="primary">LOC118276198</name>
</gene>
<dbReference type="Proteomes" id="UP000829999">
    <property type="component" value="Chromosome 31"/>
</dbReference>
<feature type="compositionally biased region" description="Pro residues" evidence="1">
    <location>
        <begin position="392"/>
        <end position="402"/>
    </location>
</feature>
<feature type="compositionally biased region" description="Basic and acidic residues" evidence="1">
    <location>
        <begin position="253"/>
        <end position="270"/>
    </location>
</feature>
<keyword evidence="3" id="KW-1185">Reference proteome</keyword>
<feature type="compositionally biased region" description="Basic and acidic residues" evidence="1">
    <location>
        <begin position="293"/>
        <end position="321"/>
    </location>
</feature>
<feature type="region of interest" description="Disordered" evidence="1">
    <location>
        <begin position="1"/>
        <end position="47"/>
    </location>
</feature>
<evidence type="ECO:0000256" key="1">
    <source>
        <dbReference type="SAM" id="MobiDB-lite"/>
    </source>
</evidence>
<feature type="compositionally biased region" description="Polar residues" evidence="1">
    <location>
        <begin position="732"/>
        <end position="743"/>
    </location>
</feature>
<dbReference type="SMART" id="SM00456">
    <property type="entry name" value="WW"/>
    <property type="match status" value="2"/>
</dbReference>
<reference evidence="4" key="1">
    <citation type="submission" date="2025-08" db="UniProtKB">
        <authorList>
            <consortium name="RefSeq"/>
        </authorList>
    </citation>
    <scope>IDENTIFICATION</scope>
    <source>
        <tissue evidence="4">Whole larval tissue</tissue>
    </source>
</reference>
<name>A0A9R0DEL6_SPOFR</name>
<accession>A0A9R0DEL6</accession>
<dbReference type="RefSeq" id="XP_035450322.2">
    <property type="nucleotide sequence ID" value="XM_035594429.2"/>
</dbReference>
<evidence type="ECO:0000313" key="4">
    <source>
        <dbReference type="RefSeq" id="XP_035450322.2"/>
    </source>
</evidence>
<feature type="region of interest" description="Disordered" evidence="1">
    <location>
        <begin position="156"/>
        <end position="277"/>
    </location>
</feature>
<dbReference type="OrthoDB" id="2444812at2759"/>
<dbReference type="PROSITE" id="PS50020">
    <property type="entry name" value="WW_DOMAIN_2"/>
    <property type="match status" value="1"/>
</dbReference>
<dbReference type="InterPro" id="IPR001202">
    <property type="entry name" value="WW_dom"/>
</dbReference>
<protein>
    <submittedName>
        <fullName evidence="4">Formin-binding protein 4</fullName>
    </submittedName>
</protein>
<feature type="region of interest" description="Disordered" evidence="1">
    <location>
        <begin position="293"/>
        <end position="405"/>
    </location>
</feature>
<feature type="compositionally biased region" description="Pro residues" evidence="1">
    <location>
        <begin position="685"/>
        <end position="706"/>
    </location>
</feature>
<dbReference type="SUPFAM" id="SSF51045">
    <property type="entry name" value="WW domain"/>
    <property type="match status" value="1"/>
</dbReference>
<dbReference type="Gene3D" id="2.20.70.10">
    <property type="match status" value="1"/>
</dbReference>
<evidence type="ECO:0000259" key="2">
    <source>
        <dbReference type="PROSITE" id="PS50020"/>
    </source>
</evidence>
<dbReference type="AlphaFoldDB" id="A0A9R0DEL6"/>
<proteinExistence type="predicted"/>
<feature type="compositionally biased region" description="Basic and acidic residues" evidence="1">
    <location>
        <begin position="334"/>
        <end position="353"/>
    </location>
</feature>
<dbReference type="InterPro" id="IPR036020">
    <property type="entry name" value="WW_dom_sf"/>
</dbReference>
<dbReference type="Pfam" id="PF00397">
    <property type="entry name" value="WW"/>
    <property type="match status" value="1"/>
</dbReference>
<feature type="region of interest" description="Disordered" evidence="1">
    <location>
        <begin position="624"/>
        <end position="801"/>
    </location>
</feature>
<dbReference type="InterPro" id="IPR051412">
    <property type="entry name" value="Formin_Homology_Diaphanous_sf"/>
</dbReference>
<dbReference type="GO" id="GO:0030041">
    <property type="term" value="P:actin filament polymerization"/>
    <property type="evidence" value="ECO:0007669"/>
    <property type="project" value="TreeGrafter"/>
</dbReference>
<dbReference type="PANTHER" id="PTHR45691">
    <property type="entry name" value="PROTEIN DIAPHANOUS"/>
    <property type="match status" value="1"/>
</dbReference>
<feature type="compositionally biased region" description="Low complexity" evidence="1">
    <location>
        <begin position="201"/>
        <end position="210"/>
    </location>
</feature>
<evidence type="ECO:0000313" key="3">
    <source>
        <dbReference type="Proteomes" id="UP000829999"/>
    </source>
</evidence>
<feature type="compositionally biased region" description="Basic and acidic residues" evidence="1">
    <location>
        <begin position="746"/>
        <end position="777"/>
    </location>
</feature>
<feature type="domain" description="WW" evidence="2">
    <location>
        <begin position="69"/>
        <end position="98"/>
    </location>
</feature>
<organism evidence="3 4">
    <name type="scientific">Spodoptera frugiperda</name>
    <name type="common">Fall armyworm</name>
    <dbReference type="NCBI Taxonomy" id="7108"/>
    <lineage>
        <taxon>Eukaryota</taxon>
        <taxon>Metazoa</taxon>
        <taxon>Ecdysozoa</taxon>
        <taxon>Arthropoda</taxon>
        <taxon>Hexapoda</taxon>
        <taxon>Insecta</taxon>
        <taxon>Pterygota</taxon>
        <taxon>Neoptera</taxon>
        <taxon>Endopterygota</taxon>
        <taxon>Lepidoptera</taxon>
        <taxon>Glossata</taxon>
        <taxon>Ditrysia</taxon>
        <taxon>Noctuoidea</taxon>
        <taxon>Noctuidae</taxon>
        <taxon>Amphipyrinae</taxon>
        <taxon>Spodoptera</taxon>
    </lineage>
</organism>
<dbReference type="CDD" id="cd00201">
    <property type="entry name" value="WW"/>
    <property type="match status" value="1"/>
</dbReference>
<dbReference type="GO" id="GO:0005884">
    <property type="term" value="C:actin filament"/>
    <property type="evidence" value="ECO:0007669"/>
    <property type="project" value="TreeGrafter"/>
</dbReference>
<dbReference type="GeneID" id="118276198"/>